<dbReference type="GeneID" id="63762109"/>
<dbReference type="GO" id="GO:0003677">
    <property type="term" value="F:DNA binding"/>
    <property type="evidence" value="ECO:0007669"/>
    <property type="project" value="UniProtKB-KW"/>
</dbReference>
<dbReference type="CDD" id="cd00067">
    <property type="entry name" value="GAL4"/>
    <property type="match status" value="1"/>
</dbReference>
<dbReference type="Gene3D" id="4.10.240.10">
    <property type="entry name" value="Zn(2)-C6 fungal-type DNA-binding domain"/>
    <property type="match status" value="1"/>
</dbReference>
<evidence type="ECO:0000256" key="3">
    <source>
        <dbReference type="ARBA" id="ARBA00023163"/>
    </source>
</evidence>
<name>A0A1L9U138_9EURO</name>
<dbReference type="PROSITE" id="PS00463">
    <property type="entry name" value="ZN2_CY6_FUNGAL_1"/>
    <property type="match status" value="1"/>
</dbReference>
<keyword evidence="3" id="KW-0804">Transcription</keyword>
<dbReference type="PROSITE" id="PS50048">
    <property type="entry name" value="ZN2_CY6_FUNGAL_2"/>
    <property type="match status" value="1"/>
</dbReference>
<dbReference type="Pfam" id="PF00172">
    <property type="entry name" value="Zn_clus"/>
    <property type="match status" value="1"/>
</dbReference>
<dbReference type="OrthoDB" id="4491390at2759"/>
<dbReference type="GO" id="GO:0000981">
    <property type="term" value="F:DNA-binding transcription factor activity, RNA polymerase II-specific"/>
    <property type="evidence" value="ECO:0007669"/>
    <property type="project" value="InterPro"/>
</dbReference>
<keyword evidence="7" id="KW-1185">Reference proteome</keyword>
<dbReference type="AlphaFoldDB" id="A0A1L9U138"/>
<dbReference type="Proteomes" id="UP000184356">
    <property type="component" value="Unassembled WGS sequence"/>
</dbReference>
<keyword evidence="2" id="KW-0238">DNA-binding</keyword>
<reference evidence="7" key="1">
    <citation type="journal article" date="2017" name="Genome Biol.">
        <title>Comparative genomics reveals high biological diversity and specific adaptations in the industrially and medically important fungal genus Aspergillus.</title>
        <authorList>
            <person name="de Vries R.P."/>
            <person name="Riley R."/>
            <person name="Wiebenga A."/>
            <person name="Aguilar-Osorio G."/>
            <person name="Amillis S."/>
            <person name="Uchima C.A."/>
            <person name="Anderluh G."/>
            <person name="Asadollahi M."/>
            <person name="Askin M."/>
            <person name="Barry K."/>
            <person name="Battaglia E."/>
            <person name="Bayram O."/>
            <person name="Benocci T."/>
            <person name="Braus-Stromeyer S.A."/>
            <person name="Caldana C."/>
            <person name="Canovas D."/>
            <person name="Cerqueira G.C."/>
            <person name="Chen F."/>
            <person name="Chen W."/>
            <person name="Choi C."/>
            <person name="Clum A."/>
            <person name="Dos Santos R.A."/>
            <person name="Damasio A.R."/>
            <person name="Diallinas G."/>
            <person name="Emri T."/>
            <person name="Fekete E."/>
            <person name="Flipphi M."/>
            <person name="Freyberg S."/>
            <person name="Gallo A."/>
            <person name="Gournas C."/>
            <person name="Habgood R."/>
            <person name="Hainaut M."/>
            <person name="Harispe M.L."/>
            <person name="Henrissat B."/>
            <person name="Hilden K.S."/>
            <person name="Hope R."/>
            <person name="Hossain A."/>
            <person name="Karabika E."/>
            <person name="Karaffa L."/>
            <person name="Karanyi Z."/>
            <person name="Krasevec N."/>
            <person name="Kuo A."/>
            <person name="Kusch H."/>
            <person name="LaButti K."/>
            <person name="Lagendijk E.L."/>
            <person name="Lapidus A."/>
            <person name="Levasseur A."/>
            <person name="Lindquist E."/>
            <person name="Lipzen A."/>
            <person name="Logrieco A.F."/>
            <person name="MacCabe A."/>
            <person name="Maekelae M.R."/>
            <person name="Malavazi I."/>
            <person name="Melin P."/>
            <person name="Meyer V."/>
            <person name="Mielnichuk N."/>
            <person name="Miskei M."/>
            <person name="Molnar A.P."/>
            <person name="Mule G."/>
            <person name="Ngan C.Y."/>
            <person name="Orejas M."/>
            <person name="Orosz E."/>
            <person name="Ouedraogo J.P."/>
            <person name="Overkamp K.M."/>
            <person name="Park H.-S."/>
            <person name="Perrone G."/>
            <person name="Piumi F."/>
            <person name="Punt P.J."/>
            <person name="Ram A.F."/>
            <person name="Ramon A."/>
            <person name="Rauscher S."/>
            <person name="Record E."/>
            <person name="Riano-Pachon D.M."/>
            <person name="Robert V."/>
            <person name="Roehrig J."/>
            <person name="Ruller R."/>
            <person name="Salamov A."/>
            <person name="Salih N.S."/>
            <person name="Samson R.A."/>
            <person name="Sandor E."/>
            <person name="Sanguinetti M."/>
            <person name="Schuetze T."/>
            <person name="Sepcic K."/>
            <person name="Shelest E."/>
            <person name="Sherlock G."/>
            <person name="Sophianopoulou V."/>
            <person name="Squina F.M."/>
            <person name="Sun H."/>
            <person name="Susca A."/>
            <person name="Todd R.B."/>
            <person name="Tsang A."/>
            <person name="Unkles S.E."/>
            <person name="van de Wiele N."/>
            <person name="van Rossen-Uffink D."/>
            <person name="Oliveira J.V."/>
            <person name="Vesth T.C."/>
            <person name="Visser J."/>
            <person name="Yu J.-H."/>
            <person name="Zhou M."/>
            <person name="Andersen M.R."/>
            <person name="Archer D.B."/>
            <person name="Baker S.E."/>
            <person name="Benoit I."/>
            <person name="Brakhage A.A."/>
            <person name="Braus G.H."/>
            <person name="Fischer R."/>
            <person name="Frisvad J.C."/>
            <person name="Goldman G.H."/>
            <person name="Houbraken J."/>
            <person name="Oakley B."/>
            <person name="Pocsi I."/>
            <person name="Scazzocchio C."/>
            <person name="Seiboth B."/>
            <person name="vanKuyk P.A."/>
            <person name="Wortman J."/>
            <person name="Dyer P.S."/>
            <person name="Grigoriev I.V."/>
        </authorList>
    </citation>
    <scope>NUCLEOTIDE SEQUENCE [LARGE SCALE GENOMIC DNA]</scope>
    <source>
        <strain evidence="7">CBS 593.65</strain>
    </source>
</reference>
<dbReference type="InterPro" id="IPR036864">
    <property type="entry name" value="Zn2-C6_fun-type_DNA-bd_sf"/>
</dbReference>
<dbReference type="PANTHER" id="PTHR38111:SF11">
    <property type="entry name" value="TRANSCRIPTION FACTOR DOMAIN-CONTAINING PROTEIN-RELATED"/>
    <property type="match status" value="1"/>
</dbReference>
<dbReference type="GO" id="GO:0008270">
    <property type="term" value="F:zinc ion binding"/>
    <property type="evidence" value="ECO:0007669"/>
    <property type="project" value="InterPro"/>
</dbReference>
<dbReference type="InterPro" id="IPR001138">
    <property type="entry name" value="Zn2Cys6_DnaBD"/>
</dbReference>
<dbReference type="RefSeq" id="XP_040709216.1">
    <property type="nucleotide sequence ID" value="XM_040846036.1"/>
</dbReference>
<evidence type="ECO:0000256" key="1">
    <source>
        <dbReference type="ARBA" id="ARBA00023015"/>
    </source>
</evidence>
<dbReference type="STRING" id="1036612.A0A1L9U138"/>
<evidence type="ECO:0000256" key="2">
    <source>
        <dbReference type="ARBA" id="ARBA00023125"/>
    </source>
</evidence>
<dbReference type="SMART" id="SM00066">
    <property type="entry name" value="GAL4"/>
    <property type="match status" value="1"/>
</dbReference>
<protein>
    <recommendedName>
        <fullName evidence="5">Zn(2)-C6 fungal-type domain-containing protein</fullName>
    </recommendedName>
</protein>
<dbReference type="PANTHER" id="PTHR38111">
    <property type="entry name" value="ZN(2)-C6 FUNGAL-TYPE DOMAIN-CONTAINING PROTEIN-RELATED"/>
    <property type="match status" value="1"/>
</dbReference>
<evidence type="ECO:0000313" key="6">
    <source>
        <dbReference type="EMBL" id="OJJ65410.1"/>
    </source>
</evidence>
<accession>A0A1L9U138</accession>
<dbReference type="InterPro" id="IPR053178">
    <property type="entry name" value="Osmoadaptation_assoc"/>
</dbReference>
<evidence type="ECO:0000256" key="4">
    <source>
        <dbReference type="ARBA" id="ARBA00023242"/>
    </source>
</evidence>
<organism evidence="6 7">
    <name type="scientific">Aspergillus sydowii CBS 593.65</name>
    <dbReference type="NCBI Taxonomy" id="1036612"/>
    <lineage>
        <taxon>Eukaryota</taxon>
        <taxon>Fungi</taxon>
        <taxon>Dikarya</taxon>
        <taxon>Ascomycota</taxon>
        <taxon>Pezizomycotina</taxon>
        <taxon>Eurotiomycetes</taxon>
        <taxon>Eurotiomycetidae</taxon>
        <taxon>Eurotiales</taxon>
        <taxon>Aspergillaceae</taxon>
        <taxon>Aspergillus</taxon>
        <taxon>Aspergillus subgen. Nidulantes</taxon>
    </lineage>
</organism>
<feature type="domain" description="Zn(2)-C6 fungal-type" evidence="5">
    <location>
        <begin position="10"/>
        <end position="38"/>
    </location>
</feature>
<keyword evidence="4" id="KW-0539">Nucleus</keyword>
<dbReference type="EMBL" id="KV878582">
    <property type="protein sequence ID" value="OJJ65410.1"/>
    <property type="molecule type" value="Genomic_DNA"/>
</dbReference>
<evidence type="ECO:0000313" key="7">
    <source>
        <dbReference type="Proteomes" id="UP000184356"/>
    </source>
</evidence>
<gene>
    <name evidence="6" type="ORF">ASPSYDRAFT_40214</name>
</gene>
<keyword evidence="1" id="KW-0805">Transcription regulation</keyword>
<evidence type="ECO:0000259" key="5">
    <source>
        <dbReference type="PROSITE" id="PS50048"/>
    </source>
</evidence>
<proteinExistence type="predicted"/>
<sequence>MVGLPYSSAGCVNCRKRKIKCDLQKPVCAKCLKRGILCLGFDKDRKFLHHEMRSEVTQSGEVKRPVRRLVWYLKPLSLPSFCDMSGEVRTQLFSAFMGNFFAPNANINGKDDSLFFLMASFPTLAGESELLDRSVIALVSSFLAIKSNDKNLARQGLEIYNSALNAMTRALRRKSGLWPHMLYASILFHTYETLYYGDDTPRSLFTHIQGASAILKSYSFSDTNSLTLAMLKRHKWAVAYCTLNTEYGLKTDWGCLILGEEGCPLDELFKIIGYCAALRRDLVSASRLNSPEQEPTLQSILQRLLDIQRVQAGWERLHSDSLLPYRRGQAMLDSEPSGEDISLYSPEFKDLCTAKLYVLSRIASTVRRRLVYQTEKLLHGYSDPTSMHFSADEICGSVVYCMRPERQMSTGHMALFAVSQASKVYITCRDLKMFEWCQSIYTTIQARGIRLASHVSKEDWTLWRTSSN</sequence>
<dbReference type="SUPFAM" id="SSF57701">
    <property type="entry name" value="Zn2/Cys6 DNA-binding domain"/>
    <property type="match status" value="1"/>
</dbReference>
<dbReference type="VEuPathDB" id="FungiDB:ASPSYDRAFT_40214"/>